<evidence type="ECO:0000313" key="3">
    <source>
        <dbReference type="Proteomes" id="UP000738431"/>
    </source>
</evidence>
<feature type="domain" description="Peptidase M14" evidence="1">
    <location>
        <begin position="86"/>
        <end position="241"/>
    </location>
</feature>
<protein>
    <submittedName>
        <fullName evidence="2">M14 family zinc carboxypeptidase</fullName>
    </submittedName>
</protein>
<dbReference type="InterPro" id="IPR000834">
    <property type="entry name" value="Peptidase_M14"/>
</dbReference>
<proteinExistence type="predicted"/>
<evidence type="ECO:0000313" key="2">
    <source>
        <dbReference type="EMBL" id="WRQ88996.1"/>
    </source>
</evidence>
<dbReference type="Gene3D" id="3.40.630.10">
    <property type="entry name" value="Zn peptidases"/>
    <property type="match status" value="1"/>
</dbReference>
<gene>
    <name evidence="2" type="ORF">K1X11_006225</name>
</gene>
<sequence length="910" mass="99881">MIATLFSWSRCKWVGALVALTVSLGAQEPTPYLPVAETPFDFRAGWTLDEALPAPETVLGYAVGEAYADYGAVLRLVDRYRGSERLMIEPTGMTNERRPMQVLVISSPENLARLEEIKAANQRLVDGRAPLSGRALDRAVAKQPIIVWLGYNIHGDEAAGTEAAMQVLYTLLASRSAEVEALLRDVVVVMNPCQNPDGRERFVVWANAHGIGRPERFAWEKENPWNVQGRYNHYYFDLNRDMIALSQVESRNTAAAYLEWMPQVAADHHGETKEYFFPPAMLPINPQLPREQTERWQDVFGRANAAAFDAQHWLYYVRDDFDIFYPGYWDSWPSLQGATGMTYETSGGGKRGRNYRRDDGTTMTLRQAIAKHFVASMTTIRTAAANRDARLRDFHAAFVDAVAVGRQGEMQQVFLPGLPFEHPLSALLRGQGIEVQQLNERVRLTGARDFEGRDVSEIELAPGTLVVDLAQPRGPLARALLQTHSQMDAAFVERQLAKVERNRERGDNAPEDDYEFYDQTAWSLPLLFGVEAYQTATPVDLASVATTARSKSGLPPVAVKPALSVKDATAWVLPVDQAGMKERALSLLRAGYRVSAAVKPLQVGNQSFPAGSLVVRAERNPADVVARLGPFSLDGQAAGVVPVHGTFTEDGSTGVGSVAMMALKVPKVIVAAGDPVTPASYGAMYHLLDTLGVVDYVPVAADRLGSLDLSGFNVVILPSAWSGRWSDAFDEDGRAHLRSWMEQGGTLICLGGAAEFAVDADTGWTDTRLVGVADGEDEEVAFDDQVLPLPGALLRATIEPEHFLSFGYAQTELPYFADGDAFFQPSTTGTNVVRFADENLWVSGHIWPENTERLLARAAAVIDEPIGDGHLILFSDEPGYRAMWHASVPMLLNALLYAPGLQNDVGSYVR</sequence>
<keyword evidence="2" id="KW-0378">Hydrolase</keyword>
<dbReference type="SUPFAM" id="SSF52317">
    <property type="entry name" value="Class I glutamine amidotransferase-like"/>
    <property type="match status" value="1"/>
</dbReference>
<dbReference type="SUPFAM" id="SSF53187">
    <property type="entry name" value="Zn-dependent exopeptidases"/>
    <property type="match status" value="1"/>
</dbReference>
<dbReference type="EMBL" id="CP139781">
    <property type="protein sequence ID" value="WRQ88996.1"/>
    <property type="molecule type" value="Genomic_DNA"/>
</dbReference>
<dbReference type="Pfam" id="PF00246">
    <property type="entry name" value="Peptidase_M14"/>
    <property type="match status" value="1"/>
</dbReference>
<accession>A0ABZ1CC26</accession>
<keyword evidence="2" id="KW-0645">Protease</keyword>
<organism evidence="2 3">
    <name type="scientific">Actomonas aquatica</name>
    <dbReference type="NCBI Taxonomy" id="2866162"/>
    <lineage>
        <taxon>Bacteria</taxon>
        <taxon>Pseudomonadati</taxon>
        <taxon>Verrucomicrobiota</taxon>
        <taxon>Opitutia</taxon>
        <taxon>Opitutales</taxon>
        <taxon>Opitutaceae</taxon>
        <taxon>Actomonas</taxon>
    </lineage>
</organism>
<keyword evidence="2" id="KW-0121">Carboxypeptidase</keyword>
<keyword evidence="3" id="KW-1185">Reference proteome</keyword>
<reference evidence="2 3" key="1">
    <citation type="submission" date="2023-12" db="EMBL/GenBank/DDBJ databases">
        <title>Description of an unclassified Opitutus bacterium of Verrucomicrobiota.</title>
        <authorList>
            <person name="Zhang D.-F."/>
        </authorList>
    </citation>
    <scope>NUCLEOTIDE SEQUENCE [LARGE SCALE GENOMIC DNA]</scope>
    <source>
        <strain evidence="2 3">WL0086</strain>
    </source>
</reference>
<name>A0ABZ1CC26_9BACT</name>
<evidence type="ECO:0000259" key="1">
    <source>
        <dbReference type="Pfam" id="PF00246"/>
    </source>
</evidence>
<dbReference type="GO" id="GO:0004180">
    <property type="term" value="F:carboxypeptidase activity"/>
    <property type="evidence" value="ECO:0007669"/>
    <property type="project" value="UniProtKB-KW"/>
</dbReference>
<dbReference type="InterPro" id="IPR029062">
    <property type="entry name" value="Class_I_gatase-like"/>
</dbReference>
<dbReference type="RefSeq" id="WP_221030872.1">
    <property type="nucleotide sequence ID" value="NZ_CP139781.1"/>
</dbReference>
<dbReference type="Proteomes" id="UP000738431">
    <property type="component" value="Chromosome"/>
</dbReference>